<dbReference type="Proteomes" id="UP000314294">
    <property type="component" value="Unassembled WGS sequence"/>
</dbReference>
<name>A0A4Z2JCZ7_9TELE</name>
<dbReference type="EMBL" id="SRLO01000006">
    <property type="protein sequence ID" value="TNN88175.1"/>
    <property type="molecule type" value="Genomic_DNA"/>
</dbReference>
<keyword evidence="2" id="KW-1185">Reference proteome</keyword>
<gene>
    <name evidence="1" type="ORF">EYF80_001391</name>
</gene>
<sequence length="63" mass="6684">MAICASATAIGGLWAKYPTMSSFPNLRHFPKTAEMGYDSSVEESVVISALLPTGQQTKPPGQI</sequence>
<proteinExistence type="predicted"/>
<evidence type="ECO:0000313" key="1">
    <source>
        <dbReference type="EMBL" id="TNN88175.1"/>
    </source>
</evidence>
<evidence type="ECO:0000313" key="2">
    <source>
        <dbReference type="Proteomes" id="UP000314294"/>
    </source>
</evidence>
<reference evidence="1 2" key="1">
    <citation type="submission" date="2019-03" db="EMBL/GenBank/DDBJ databases">
        <title>First draft genome of Liparis tanakae, snailfish: a comprehensive survey of snailfish specific genes.</title>
        <authorList>
            <person name="Kim W."/>
            <person name="Song I."/>
            <person name="Jeong J.-H."/>
            <person name="Kim D."/>
            <person name="Kim S."/>
            <person name="Ryu S."/>
            <person name="Song J.Y."/>
            <person name="Lee S.K."/>
        </authorList>
    </citation>
    <scope>NUCLEOTIDE SEQUENCE [LARGE SCALE GENOMIC DNA]</scope>
    <source>
        <tissue evidence="1">Muscle</tissue>
    </source>
</reference>
<comment type="caution">
    <text evidence="1">The sequence shown here is derived from an EMBL/GenBank/DDBJ whole genome shotgun (WGS) entry which is preliminary data.</text>
</comment>
<accession>A0A4Z2JCZ7</accession>
<dbReference type="AlphaFoldDB" id="A0A4Z2JCZ7"/>
<protein>
    <submittedName>
        <fullName evidence="1">Uncharacterized protein</fullName>
    </submittedName>
</protein>
<organism evidence="1 2">
    <name type="scientific">Liparis tanakae</name>
    <name type="common">Tanaka's snailfish</name>
    <dbReference type="NCBI Taxonomy" id="230148"/>
    <lineage>
        <taxon>Eukaryota</taxon>
        <taxon>Metazoa</taxon>
        <taxon>Chordata</taxon>
        <taxon>Craniata</taxon>
        <taxon>Vertebrata</taxon>
        <taxon>Euteleostomi</taxon>
        <taxon>Actinopterygii</taxon>
        <taxon>Neopterygii</taxon>
        <taxon>Teleostei</taxon>
        <taxon>Neoteleostei</taxon>
        <taxon>Acanthomorphata</taxon>
        <taxon>Eupercaria</taxon>
        <taxon>Perciformes</taxon>
        <taxon>Cottioidei</taxon>
        <taxon>Cottales</taxon>
        <taxon>Liparidae</taxon>
        <taxon>Liparis</taxon>
    </lineage>
</organism>